<dbReference type="SUPFAM" id="SSF53756">
    <property type="entry name" value="UDP-Glycosyltransferase/glycogen phosphorylase"/>
    <property type="match status" value="1"/>
</dbReference>
<protein>
    <submittedName>
        <fullName evidence="3">Glycosyltransferase family 4 protein</fullName>
    </submittedName>
</protein>
<dbReference type="Pfam" id="PF13692">
    <property type="entry name" value="Glyco_trans_1_4"/>
    <property type="match status" value="1"/>
</dbReference>
<keyword evidence="4" id="KW-1185">Reference proteome</keyword>
<sequence>MPDVVFAIPGDLATRTGGYAYDRRLLELLPAHGLAVRHLRLPGSFPFASVADLSESYYRLRTTPPDAVLLIDGLAYGALTDLVLKDVDRTMVALVHHPLALETGLNDRQQRALRHSETAALARAARVIVTSPTTAAILASDYGVAPERIAVAEPGTDRAPIARGSVSGGAMLAVGAVSPRKGYGVLVEALAALRDLDWSLVIVGSLERAPEEAARLADAVREHGLSERIRLAGELDEAALAAAWDEADLFVAPSLFEGYGMVLGEAMARGLPIVCTTGGAASATAPDDAALKVTPGDAPALAAALRRVLGDAALRRRMAEASRLAGERLPRWDDTARIVADALRLAKAEAAR</sequence>
<dbReference type="Proteomes" id="UP001205890">
    <property type="component" value="Unassembled WGS sequence"/>
</dbReference>
<proteinExistence type="predicted"/>
<accession>A0ABT1LA83</accession>
<keyword evidence="1" id="KW-0808">Transferase</keyword>
<gene>
    <name evidence="3" type="ORF">NK718_07650</name>
</gene>
<dbReference type="CDD" id="cd03801">
    <property type="entry name" value="GT4_PimA-like"/>
    <property type="match status" value="1"/>
</dbReference>
<organism evidence="3 4">
    <name type="scientific">Alsobacter ponti</name>
    <dbReference type="NCBI Taxonomy" id="2962936"/>
    <lineage>
        <taxon>Bacteria</taxon>
        <taxon>Pseudomonadati</taxon>
        <taxon>Pseudomonadota</taxon>
        <taxon>Alphaproteobacteria</taxon>
        <taxon>Hyphomicrobiales</taxon>
        <taxon>Alsobacteraceae</taxon>
        <taxon>Alsobacter</taxon>
    </lineage>
</organism>
<dbReference type="Gene3D" id="3.40.50.2000">
    <property type="entry name" value="Glycogen Phosphorylase B"/>
    <property type="match status" value="2"/>
</dbReference>
<feature type="domain" description="Glycosyltransferase subfamily 4-like N-terminal" evidence="2">
    <location>
        <begin position="45"/>
        <end position="157"/>
    </location>
</feature>
<dbReference type="PANTHER" id="PTHR46401">
    <property type="entry name" value="GLYCOSYLTRANSFERASE WBBK-RELATED"/>
    <property type="match status" value="1"/>
</dbReference>
<name>A0ABT1LA83_9HYPH</name>
<evidence type="ECO:0000256" key="1">
    <source>
        <dbReference type="ARBA" id="ARBA00022679"/>
    </source>
</evidence>
<reference evidence="3 4" key="1">
    <citation type="submission" date="2022-07" db="EMBL/GenBank/DDBJ databases">
        <authorList>
            <person name="Li W.-J."/>
            <person name="Deng Q.-Q."/>
        </authorList>
    </citation>
    <scope>NUCLEOTIDE SEQUENCE [LARGE SCALE GENOMIC DNA]</scope>
    <source>
        <strain evidence="3 4">SYSU M60028</strain>
    </source>
</reference>
<dbReference type="InterPro" id="IPR028098">
    <property type="entry name" value="Glyco_trans_4-like_N"/>
</dbReference>
<evidence type="ECO:0000313" key="3">
    <source>
        <dbReference type="EMBL" id="MCP8938386.1"/>
    </source>
</evidence>
<evidence type="ECO:0000313" key="4">
    <source>
        <dbReference type="Proteomes" id="UP001205890"/>
    </source>
</evidence>
<dbReference type="EMBL" id="JANCLU010000005">
    <property type="protein sequence ID" value="MCP8938386.1"/>
    <property type="molecule type" value="Genomic_DNA"/>
</dbReference>
<comment type="caution">
    <text evidence="3">The sequence shown here is derived from an EMBL/GenBank/DDBJ whole genome shotgun (WGS) entry which is preliminary data.</text>
</comment>
<dbReference type="Pfam" id="PF13439">
    <property type="entry name" value="Glyco_transf_4"/>
    <property type="match status" value="1"/>
</dbReference>
<dbReference type="RefSeq" id="WP_254740242.1">
    <property type="nucleotide sequence ID" value="NZ_JANCLU010000005.1"/>
</dbReference>
<evidence type="ECO:0000259" key="2">
    <source>
        <dbReference type="Pfam" id="PF13439"/>
    </source>
</evidence>
<dbReference type="PANTHER" id="PTHR46401:SF2">
    <property type="entry name" value="GLYCOSYLTRANSFERASE WBBK-RELATED"/>
    <property type="match status" value="1"/>
</dbReference>